<dbReference type="Proteomes" id="UP000188246">
    <property type="component" value="Chromosome"/>
</dbReference>
<sequence>MYVVHRNDGMVVVVGKSSFIKNGDKIEEGGDLFRELNTSRLVGTEKIILRTLYGNDIDSILANYYKTAWVIPISPELSEDAAHFEKDLGNYLLEKGIPILNCCSHK</sequence>
<proteinExistence type="predicted"/>
<organism evidence="1 2">
    <name type="scientific">Vagococcus penaei</name>
    <dbReference type="NCBI Taxonomy" id="633807"/>
    <lineage>
        <taxon>Bacteria</taxon>
        <taxon>Bacillati</taxon>
        <taxon>Bacillota</taxon>
        <taxon>Bacilli</taxon>
        <taxon>Lactobacillales</taxon>
        <taxon>Enterococcaceae</taxon>
        <taxon>Vagococcus</taxon>
    </lineage>
</organism>
<keyword evidence="2" id="KW-1185">Reference proteome</keyword>
<name>A0A1Q2D900_9ENTE</name>
<accession>A0A1Q2D900</accession>
<reference evidence="1 2" key="1">
    <citation type="journal article" date="2010" name="Int. J. Syst. Evol. Microbiol.">
        <title>Vagococcus penaei sp. nov., isolated from spoilage microbiota of cooked shrimp (Penaeus vannamei).</title>
        <authorList>
            <person name="Jaffres E."/>
            <person name="Prevost H."/>
            <person name="Rossero A."/>
            <person name="Joffraud J.J."/>
            <person name="Dousset X."/>
        </authorList>
    </citation>
    <scope>NUCLEOTIDE SEQUENCE [LARGE SCALE GENOMIC DNA]</scope>
    <source>
        <strain evidence="1 2">CD276</strain>
    </source>
</reference>
<evidence type="ECO:0000313" key="2">
    <source>
        <dbReference type="Proteomes" id="UP000188246"/>
    </source>
</evidence>
<dbReference type="KEGG" id="vpi:BW732_05930"/>
<dbReference type="OrthoDB" id="2183642at2"/>
<evidence type="ECO:0000313" key="1">
    <source>
        <dbReference type="EMBL" id="AQP54790.1"/>
    </source>
</evidence>
<dbReference type="EMBL" id="CP019609">
    <property type="protein sequence ID" value="AQP54790.1"/>
    <property type="molecule type" value="Genomic_DNA"/>
</dbReference>
<dbReference type="AlphaFoldDB" id="A0A1Q2D900"/>
<protein>
    <submittedName>
        <fullName evidence="1">Uncharacterized protein</fullName>
    </submittedName>
</protein>
<gene>
    <name evidence="1" type="ORF">BW732_05930</name>
</gene>